<evidence type="ECO:0000313" key="2">
    <source>
        <dbReference type="EMBL" id="QRV39116.1"/>
    </source>
</evidence>
<reference evidence="2 3" key="1">
    <citation type="submission" date="2021-02" db="EMBL/GenBank/DDBJ databases">
        <title>FDA dAtabase for Regulatory Grade micrObial Sequences (FDA-ARGOS): Supporting development and validation of Infectious Disease Dx tests.</title>
        <authorList>
            <person name="Sproer C."/>
            <person name="Gronow S."/>
            <person name="Severitt S."/>
            <person name="Schroder I."/>
            <person name="Tallon L."/>
            <person name="Sadzewicz L."/>
            <person name="Zhao X."/>
            <person name="Boylan J."/>
            <person name="Ott S."/>
            <person name="Bowen H."/>
            <person name="Vavikolanu K."/>
            <person name="Mehta A."/>
            <person name="Aluvathingal J."/>
            <person name="Nadendla S."/>
            <person name="Lowell S."/>
            <person name="Myers T."/>
            <person name="Yan Y."/>
            <person name="Sichtig H."/>
        </authorList>
    </citation>
    <scope>NUCLEOTIDE SEQUENCE [LARGE SCALE GENOMIC DNA]</scope>
    <source>
        <strain evidence="2 3">FDAARGOS_1212</strain>
        <plasmid evidence="2 3">unnamed3</plasmid>
    </source>
</reference>
<dbReference type="Proteomes" id="UP000623926">
    <property type="component" value="Plasmid unnamed3"/>
</dbReference>
<evidence type="ECO:0000256" key="1">
    <source>
        <dbReference type="SAM" id="MobiDB-lite"/>
    </source>
</evidence>
<gene>
    <name evidence="2" type="ORF">I6J42_34065</name>
</gene>
<dbReference type="AlphaFoldDB" id="A0ABD7D7V3"/>
<organism evidence="2 3">
    <name type="scientific">Streptomyces californicus</name>
    <dbReference type="NCBI Taxonomy" id="67351"/>
    <lineage>
        <taxon>Bacteria</taxon>
        <taxon>Bacillati</taxon>
        <taxon>Actinomycetota</taxon>
        <taxon>Actinomycetes</taxon>
        <taxon>Kitasatosporales</taxon>
        <taxon>Streptomycetaceae</taxon>
        <taxon>Streptomyces</taxon>
    </lineage>
</organism>
<dbReference type="EMBL" id="CP070247">
    <property type="protein sequence ID" value="QRV39116.1"/>
    <property type="molecule type" value="Genomic_DNA"/>
</dbReference>
<feature type="region of interest" description="Disordered" evidence="1">
    <location>
        <begin position="132"/>
        <end position="163"/>
    </location>
</feature>
<dbReference type="RefSeq" id="WP_205030148.1">
    <property type="nucleotide sequence ID" value="NZ_CP070247.1"/>
</dbReference>
<accession>A0ABD7D7V3</accession>
<proteinExistence type="predicted"/>
<dbReference type="SUPFAM" id="SSF54427">
    <property type="entry name" value="NTF2-like"/>
    <property type="match status" value="1"/>
</dbReference>
<dbReference type="InterPro" id="IPR032710">
    <property type="entry name" value="NTF2-like_dom_sf"/>
</dbReference>
<protein>
    <submittedName>
        <fullName evidence="2">Nuclear transport factor 2 family protein</fullName>
    </submittedName>
</protein>
<evidence type="ECO:0000313" key="3">
    <source>
        <dbReference type="Proteomes" id="UP000623926"/>
    </source>
</evidence>
<geneLocation type="plasmid" evidence="2 3">
    <name>unnamed3</name>
</geneLocation>
<keyword evidence="2" id="KW-0614">Plasmid</keyword>
<sequence length="283" mass="31341">MSTAHHTLAAEDFTGYLRTFHADAFDGSEPVEEVWDRYHLPEGTHVVNGKVWDRKKMLRDIESRRGLGAPYELHIHEVDVEGRLAAVRYTVSTPMMWKVQSATEKAVFAEIAEDGRVARTMTFATTRAGWSGAGGEAPYDSAARPAPGTVPAPRPEAGVEPTPAQDPAHFLNTYYADGYDSALPVAEVYDRLFTPDAVHVIGRETMQRSGVLKALEDGRARKHAYPVEVHEALRDGNRFAARYTTSRDGKPSKTQEVFAFGEFAEDGRVRFARFLLEPGYGAV</sequence>
<name>A0ABD7D7V3_9ACTN</name>